<protein>
    <submittedName>
        <fullName evidence="2">Uncharacterized protein</fullName>
    </submittedName>
</protein>
<keyword evidence="3" id="KW-1185">Reference proteome</keyword>
<gene>
    <name evidence="2" type="ORF">MFLAVUS_000033</name>
</gene>
<evidence type="ECO:0000313" key="3">
    <source>
        <dbReference type="Proteomes" id="UP001473302"/>
    </source>
</evidence>
<evidence type="ECO:0000313" key="2">
    <source>
        <dbReference type="EMBL" id="GAA5806685.1"/>
    </source>
</evidence>
<proteinExistence type="predicted"/>
<feature type="region of interest" description="Disordered" evidence="1">
    <location>
        <begin position="66"/>
        <end position="105"/>
    </location>
</feature>
<name>A0ABP9YIL6_9FUNG</name>
<organism evidence="2 3">
    <name type="scientific">Mucor flavus</name>
    <dbReference type="NCBI Taxonomy" id="439312"/>
    <lineage>
        <taxon>Eukaryota</taxon>
        <taxon>Fungi</taxon>
        <taxon>Fungi incertae sedis</taxon>
        <taxon>Mucoromycota</taxon>
        <taxon>Mucoromycotina</taxon>
        <taxon>Mucoromycetes</taxon>
        <taxon>Mucorales</taxon>
        <taxon>Mucorineae</taxon>
        <taxon>Mucoraceae</taxon>
        <taxon>Mucor</taxon>
    </lineage>
</organism>
<sequence>MKRKNEDDATAGSSKGKKVLRNSKYQNNAQRDIVFVPYFFQQDNPDIPTLTTLFDDPTIASSATHTLNSQLDGNPFVDDPRLDDPPLDDPLLGSSSSTQPLISSDEKEETFVIKCSLKNTCRDTRFVSSIASVTAYTTKVMYIGALFMNYIALKILSKGEQVPIIDHKLVYSVFTLITGNGKKTSEYIQGYFKEFCKDCDINETMLETLKSIGYSSQNHQSQWPSSIEKNQDFEHIVQQLNTLWTEYQTMNCNPEDLYSQPHEFFKWLYYLQQKLKEKVYIMEETQTTVASKTYVYRKLKEIAFTSTLNRKTFKSLQEIVLQCINSKVPLVLGEKLKKLEAHLPALLKFVTNVQSRIEDGTFKPTKYTDQRGYRFFTILPTYTFETKAIQIDAQAFWRLVKQSGVGNYTTGAKDESDLSDFYYSLFDFS</sequence>
<comment type="caution">
    <text evidence="2">The sequence shown here is derived from an EMBL/GenBank/DDBJ whole genome shotgun (WGS) entry which is preliminary data.</text>
</comment>
<accession>A0ABP9YIL6</accession>
<dbReference type="EMBL" id="BAABUK010000002">
    <property type="protein sequence ID" value="GAA5806685.1"/>
    <property type="molecule type" value="Genomic_DNA"/>
</dbReference>
<evidence type="ECO:0000256" key="1">
    <source>
        <dbReference type="SAM" id="MobiDB-lite"/>
    </source>
</evidence>
<dbReference type="Proteomes" id="UP001473302">
    <property type="component" value="Unassembled WGS sequence"/>
</dbReference>
<feature type="region of interest" description="Disordered" evidence="1">
    <location>
        <begin position="1"/>
        <end position="23"/>
    </location>
</feature>
<reference evidence="2 3" key="1">
    <citation type="submission" date="2024-04" db="EMBL/GenBank/DDBJ databases">
        <title>genome sequences of Mucor flavus KT1a and Helicostylum pulchrum KT1b strains isolated from the surface of a dry-aged beef.</title>
        <authorList>
            <person name="Toyotome T."/>
            <person name="Hosono M."/>
            <person name="Torimaru M."/>
            <person name="Fukuda K."/>
            <person name="Mikami N."/>
        </authorList>
    </citation>
    <scope>NUCLEOTIDE SEQUENCE [LARGE SCALE GENOMIC DNA]</scope>
    <source>
        <strain evidence="2 3">KT1a</strain>
    </source>
</reference>